<evidence type="ECO:0008006" key="3">
    <source>
        <dbReference type="Google" id="ProtNLM"/>
    </source>
</evidence>
<protein>
    <recommendedName>
        <fullName evidence="3">Lipoprotein</fullName>
    </recommendedName>
</protein>
<reference evidence="2" key="1">
    <citation type="submission" date="2018-12" db="EMBL/GenBank/DDBJ databases">
        <title>Tengunoibacter tsumagoiensis gen. nov., sp. nov., Dictyobacter kobayashii sp. nov., D. alpinus sp. nov., and D. joshuensis sp. nov. and description of Dictyobacteraceae fam. nov. within the order Ktedonobacterales isolated from Tengu-no-mugimeshi.</title>
        <authorList>
            <person name="Wang C.M."/>
            <person name="Zheng Y."/>
            <person name="Sakai Y."/>
            <person name="Toyoda A."/>
            <person name="Minakuchi Y."/>
            <person name="Abe K."/>
            <person name="Yokota A."/>
            <person name="Yabe S."/>
        </authorList>
    </citation>
    <scope>NUCLEOTIDE SEQUENCE [LARGE SCALE GENOMIC DNA]</scope>
    <source>
        <strain evidence="2">Uno16</strain>
    </source>
</reference>
<dbReference type="RefSeq" id="WP_126629934.1">
    <property type="nucleotide sequence ID" value="NZ_BIFT01000002.1"/>
</dbReference>
<gene>
    <name evidence="1" type="ORF">KDA_52050</name>
</gene>
<evidence type="ECO:0000313" key="1">
    <source>
        <dbReference type="EMBL" id="GCE29721.1"/>
    </source>
</evidence>
<keyword evidence="2" id="KW-1185">Reference proteome</keyword>
<proteinExistence type="predicted"/>
<dbReference type="EMBL" id="BIFT01000002">
    <property type="protein sequence ID" value="GCE29721.1"/>
    <property type="molecule type" value="Genomic_DNA"/>
</dbReference>
<dbReference type="Proteomes" id="UP000287171">
    <property type="component" value="Unassembled WGS sequence"/>
</dbReference>
<dbReference type="PROSITE" id="PS51257">
    <property type="entry name" value="PROKAR_LIPOPROTEIN"/>
    <property type="match status" value="1"/>
</dbReference>
<dbReference type="OrthoDB" id="162034at2"/>
<evidence type="ECO:0000313" key="2">
    <source>
        <dbReference type="Proteomes" id="UP000287171"/>
    </source>
</evidence>
<name>A0A402BE59_9CHLR</name>
<accession>A0A402BE59</accession>
<organism evidence="1 2">
    <name type="scientific">Dictyobacter alpinus</name>
    <dbReference type="NCBI Taxonomy" id="2014873"/>
    <lineage>
        <taxon>Bacteria</taxon>
        <taxon>Bacillati</taxon>
        <taxon>Chloroflexota</taxon>
        <taxon>Ktedonobacteria</taxon>
        <taxon>Ktedonobacterales</taxon>
        <taxon>Dictyobacteraceae</taxon>
        <taxon>Dictyobacter</taxon>
    </lineage>
</organism>
<dbReference type="AlphaFoldDB" id="A0A402BE59"/>
<comment type="caution">
    <text evidence="1">The sequence shown here is derived from an EMBL/GenBank/DDBJ whole genome shotgun (WGS) entry which is preliminary data.</text>
</comment>
<sequence>MQTYYRGLFIGLLLSSVLLLASGCGGQNGSGEMPDQVQIKMLGPGSTPNQPMLTLRDPKRVENFYTLIQALPTQPDNQACTAEAGPAYKLTFQRGTHLLATMTANRFGCGPITIANEAHSRQANAQFWQQLDQAIHAATPPAQPQTMAIQNHQFMPQTAWISTAATVQKFYNIIQALPVSPKFNDCSVTSQQEYQLVFQAGKQTIMACISTRLNVITIEGKNITRGGNYSINQQFTQAWQSLLASVTFAPARPDHLLIKLDDHNQRSDIQVADKTLVTALYDKIKTLPSANPPSDCPSGADKVAGTATYYYLHFTQWNLPIFSTGAYEGSCKTINDELAVGPDDSLHQKTYDPNDPAFWTRLHQASGIK</sequence>